<organism evidence="1 2">
    <name type="scientific">Romanomermis culicivorax</name>
    <name type="common">Nematode worm</name>
    <dbReference type="NCBI Taxonomy" id="13658"/>
    <lineage>
        <taxon>Eukaryota</taxon>
        <taxon>Metazoa</taxon>
        <taxon>Ecdysozoa</taxon>
        <taxon>Nematoda</taxon>
        <taxon>Enoplea</taxon>
        <taxon>Dorylaimia</taxon>
        <taxon>Mermithida</taxon>
        <taxon>Mermithoidea</taxon>
        <taxon>Mermithidae</taxon>
        <taxon>Romanomermis</taxon>
    </lineage>
</organism>
<sequence>MLPPPPGLPMPQVMQLNINRSQIWYKNVGFQCKKYPLTSPSTIEKSDPGIPNPFYTSHHIMLLSPKTSPNYDCCLEGQDIRAKTILDGIIGDINQE</sequence>
<proteinExistence type="predicted"/>
<keyword evidence="1" id="KW-1185">Reference proteome</keyword>
<protein>
    <submittedName>
        <fullName evidence="2">Uncharacterized protein</fullName>
    </submittedName>
</protein>
<dbReference type="Proteomes" id="UP000887565">
    <property type="component" value="Unplaced"/>
</dbReference>
<dbReference type="AlphaFoldDB" id="A0A915KJL2"/>
<evidence type="ECO:0000313" key="2">
    <source>
        <dbReference type="WBParaSite" id="nRc.2.0.1.t39010-RA"/>
    </source>
</evidence>
<reference evidence="2" key="1">
    <citation type="submission" date="2022-11" db="UniProtKB">
        <authorList>
            <consortium name="WormBaseParasite"/>
        </authorList>
    </citation>
    <scope>IDENTIFICATION</scope>
</reference>
<accession>A0A915KJL2</accession>
<dbReference type="WBParaSite" id="nRc.2.0.1.t39010-RA">
    <property type="protein sequence ID" value="nRc.2.0.1.t39010-RA"/>
    <property type="gene ID" value="nRc.2.0.1.g39010"/>
</dbReference>
<name>A0A915KJL2_ROMCU</name>
<evidence type="ECO:0000313" key="1">
    <source>
        <dbReference type="Proteomes" id="UP000887565"/>
    </source>
</evidence>